<gene>
    <name evidence="2" type="ORF">NH14_017835</name>
</gene>
<comment type="caution">
    <text evidence="2">The sequence shown here is derived from an EMBL/GenBank/DDBJ whole genome shotgun (WGS) entry which is preliminary data.</text>
</comment>
<accession>A0A8T6ZDY3</accession>
<dbReference type="EMBL" id="JTDB02000004">
    <property type="protein sequence ID" value="NLP62996.1"/>
    <property type="molecule type" value="Genomic_DNA"/>
</dbReference>
<dbReference type="OrthoDB" id="9814116at2"/>
<dbReference type="RefSeq" id="WP_052148297.1">
    <property type="nucleotide sequence ID" value="NZ_CADFGF010000010.1"/>
</dbReference>
<keyword evidence="1" id="KW-0812">Transmembrane</keyword>
<keyword evidence="1" id="KW-1133">Transmembrane helix</keyword>
<name>A0A8T6ZDY3_9BURK</name>
<protein>
    <submittedName>
        <fullName evidence="2">Superinfection immunity protein</fullName>
    </submittedName>
</protein>
<evidence type="ECO:0000256" key="1">
    <source>
        <dbReference type="SAM" id="Phobius"/>
    </source>
</evidence>
<organism evidence="2 3">
    <name type="scientific">Paraburkholderia sacchari</name>
    <dbReference type="NCBI Taxonomy" id="159450"/>
    <lineage>
        <taxon>Bacteria</taxon>
        <taxon>Pseudomonadati</taxon>
        <taxon>Pseudomonadota</taxon>
        <taxon>Betaproteobacteria</taxon>
        <taxon>Burkholderiales</taxon>
        <taxon>Burkholderiaceae</taxon>
        <taxon>Paraburkholderia</taxon>
    </lineage>
</organism>
<sequence length="113" mass="12605">MREILEGAAAIVAMSLYLIPSIEADARGHRHAFAITMVNVLLGWTIVGWFAARAWAHSRSDERLARTAKRIRSAAGRATGQKILQHAQYRALMKSRVAFGANVEQRDLKRSYA</sequence>
<dbReference type="Pfam" id="PF14373">
    <property type="entry name" value="Imm_superinfect"/>
    <property type="match status" value="1"/>
</dbReference>
<dbReference type="AlphaFoldDB" id="A0A8T6ZDY3"/>
<evidence type="ECO:0000313" key="3">
    <source>
        <dbReference type="Proteomes" id="UP000030460"/>
    </source>
</evidence>
<feature type="transmembrane region" description="Helical" evidence="1">
    <location>
        <begin position="34"/>
        <end position="56"/>
    </location>
</feature>
<keyword evidence="1" id="KW-0472">Membrane</keyword>
<dbReference type="InterPro" id="IPR016410">
    <property type="entry name" value="Phage_imm"/>
</dbReference>
<evidence type="ECO:0000313" key="2">
    <source>
        <dbReference type="EMBL" id="NLP62996.1"/>
    </source>
</evidence>
<keyword evidence="3" id="KW-1185">Reference proteome</keyword>
<dbReference type="Proteomes" id="UP000030460">
    <property type="component" value="Unassembled WGS sequence"/>
</dbReference>
<reference evidence="2" key="2">
    <citation type="submission" date="2020-04" db="EMBL/GenBank/DDBJ databases">
        <authorList>
            <person name="Alexandrino P."/>
            <person name="Mendonca T."/>
            <person name="Guaman L."/>
            <person name="Cherix J."/>
            <person name="Lozano-Sakalauskas G."/>
            <person name="Fujita A."/>
            <person name="Filho E.R."/>
            <person name="Long P."/>
            <person name="Padilla G."/>
            <person name="Taciro M.K."/>
            <person name="Gomez J.G."/>
            <person name="Silva L.F."/>
            <person name="Torres M."/>
        </authorList>
    </citation>
    <scope>NUCLEOTIDE SEQUENCE</scope>
    <source>
        <strain evidence="2">LMG 19450</strain>
    </source>
</reference>
<reference evidence="2" key="1">
    <citation type="journal article" date="2015" name="Genome Announc.">
        <title>Draft Genome Sequence of the Polyhydroxyalkanoate-Producing Bacterium Burkholderia sacchari LMG 19450 Isolated from Brazilian Sugarcane Plantation Soil.</title>
        <authorList>
            <person name="Alexandrino P.M."/>
            <person name="Mendonca T.T."/>
            <person name="Guaman Bautista L.P."/>
            <person name="Cherix J."/>
            <person name="Lozano-Sakalauskas G.C."/>
            <person name="Fujita A."/>
            <person name="Ramos Filho E."/>
            <person name="Long P."/>
            <person name="Padilla G."/>
            <person name="Taciro M.K."/>
            <person name="Gomez J.G."/>
            <person name="Silva L.F."/>
        </authorList>
    </citation>
    <scope>NUCLEOTIDE SEQUENCE</scope>
    <source>
        <strain evidence="2">LMG 19450</strain>
    </source>
</reference>
<proteinExistence type="predicted"/>